<sequence>MSQFKYLTASPTFDELIFGLSLHLNDIEQQHFHLAYNKYQKDRSIIEFVDALVPLFTTGPRRTLINPIRKILKPVDVPKYNQLLVRHGYLTTRKPLSMKLQEHYDAKQRAQTLPRNIGSSTPVDGGIKKITLKRDSLGDLGFSIRGGAEYHLGIFISWVDAGSAAAKSGLVVGDQILQVNGASFEGISHSRAVQHLRKAQRLRIVVLNSQRFPVAKHGDTRYHWIDPISGQPTPPPPNSVLNKELLLQDSDIRKVRLETRHNEDLGFSIRGGLEHELGLFLVDVEPNSTAESVGLLPGDLIIDVNGVDFTNISHRDAISILKSHPVMLITLKHVGKIPVSITSQTGPTEWHRIKQRNPSNLTSATQSLSSRTAKKFVHGYGTQMMHQKQQPHASRHLIEHRTKQLLSEIESNTIMYYLNEYRGHGLTIEAFLTVILDMLDTPDKLVLLADIRQVVFPKDIEYFDRFV</sequence>
<dbReference type="PANTHER" id="PTHR23116">
    <property type="entry name" value="PDZ DOMAIN CONTAINING WHIRLIN AND HARMONIN-RELATED"/>
    <property type="match status" value="1"/>
</dbReference>
<dbReference type="PROSITE" id="PS50106">
    <property type="entry name" value="PDZ"/>
    <property type="match status" value="2"/>
</dbReference>
<dbReference type="AlphaFoldDB" id="A0AAV7JMQ6"/>
<evidence type="ECO:0000256" key="3">
    <source>
        <dbReference type="ARBA" id="ARBA00023273"/>
    </source>
</evidence>
<dbReference type="FunFam" id="2.30.42.10:FF:000087">
    <property type="entry name" value="Whirlin a"/>
    <property type="match status" value="1"/>
</dbReference>
<dbReference type="Proteomes" id="UP001165289">
    <property type="component" value="Unassembled WGS sequence"/>
</dbReference>
<keyword evidence="3" id="KW-0966">Cell projection</keyword>
<dbReference type="PANTHER" id="PTHR23116:SF29">
    <property type="entry name" value="PDZ DOMAIN-CONTAINING PROTEIN 7"/>
    <property type="match status" value="1"/>
</dbReference>
<evidence type="ECO:0000259" key="4">
    <source>
        <dbReference type="PROSITE" id="PS50106"/>
    </source>
</evidence>
<comment type="subcellular location">
    <subcellularLocation>
        <location evidence="1">Cell projection</location>
    </subcellularLocation>
</comment>
<keyword evidence="2" id="KW-0677">Repeat</keyword>
<feature type="domain" description="PDZ" evidence="4">
    <location>
        <begin position="254"/>
        <end position="323"/>
    </location>
</feature>
<dbReference type="SMART" id="SM00228">
    <property type="entry name" value="PDZ"/>
    <property type="match status" value="2"/>
</dbReference>
<reference evidence="5 6" key="1">
    <citation type="journal article" date="2023" name="BMC Biol.">
        <title>The compact genome of the sponge Oopsacas minuta (Hexactinellida) is lacking key metazoan core genes.</title>
        <authorList>
            <person name="Santini S."/>
            <person name="Schenkelaars Q."/>
            <person name="Jourda C."/>
            <person name="Duchesne M."/>
            <person name="Belahbib H."/>
            <person name="Rocher C."/>
            <person name="Selva M."/>
            <person name="Riesgo A."/>
            <person name="Vervoort M."/>
            <person name="Leys S.P."/>
            <person name="Kodjabachian L."/>
            <person name="Le Bivic A."/>
            <person name="Borchiellini C."/>
            <person name="Claverie J.M."/>
            <person name="Renard E."/>
        </authorList>
    </citation>
    <scope>NUCLEOTIDE SEQUENCE [LARGE SCALE GENOMIC DNA]</scope>
    <source>
        <strain evidence="5">SPO-2</strain>
    </source>
</reference>
<keyword evidence="6" id="KW-1185">Reference proteome</keyword>
<dbReference type="GO" id="GO:0005886">
    <property type="term" value="C:plasma membrane"/>
    <property type="evidence" value="ECO:0007669"/>
    <property type="project" value="TreeGrafter"/>
</dbReference>
<dbReference type="Gene3D" id="1.20.1160.20">
    <property type="match status" value="2"/>
</dbReference>
<dbReference type="EMBL" id="JAKMXF010000319">
    <property type="protein sequence ID" value="KAI6649655.1"/>
    <property type="molecule type" value="Genomic_DNA"/>
</dbReference>
<comment type="caution">
    <text evidence="5">The sequence shown here is derived from an EMBL/GenBank/DDBJ whole genome shotgun (WGS) entry which is preliminary data.</text>
</comment>
<dbReference type="Gene3D" id="2.30.42.10">
    <property type="match status" value="2"/>
</dbReference>
<gene>
    <name evidence="5" type="ORF">LOD99_6659</name>
</gene>
<evidence type="ECO:0000256" key="2">
    <source>
        <dbReference type="ARBA" id="ARBA00022737"/>
    </source>
</evidence>
<evidence type="ECO:0000313" key="5">
    <source>
        <dbReference type="EMBL" id="KAI6649655.1"/>
    </source>
</evidence>
<feature type="domain" description="PDZ" evidence="4">
    <location>
        <begin position="129"/>
        <end position="211"/>
    </location>
</feature>
<dbReference type="GO" id="GO:0005929">
    <property type="term" value="C:cilium"/>
    <property type="evidence" value="ECO:0007669"/>
    <property type="project" value="TreeGrafter"/>
</dbReference>
<dbReference type="CDD" id="cd00136">
    <property type="entry name" value="PDZ_canonical"/>
    <property type="match status" value="1"/>
</dbReference>
<dbReference type="InterPro" id="IPR001478">
    <property type="entry name" value="PDZ"/>
</dbReference>
<evidence type="ECO:0000313" key="6">
    <source>
        <dbReference type="Proteomes" id="UP001165289"/>
    </source>
</evidence>
<proteinExistence type="predicted"/>
<organism evidence="5 6">
    <name type="scientific">Oopsacas minuta</name>
    <dbReference type="NCBI Taxonomy" id="111878"/>
    <lineage>
        <taxon>Eukaryota</taxon>
        <taxon>Metazoa</taxon>
        <taxon>Porifera</taxon>
        <taxon>Hexactinellida</taxon>
        <taxon>Hexasterophora</taxon>
        <taxon>Lyssacinosida</taxon>
        <taxon>Leucopsacidae</taxon>
        <taxon>Oopsacas</taxon>
    </lineage>
</organism>
<dbReference type="Pfam" id="PF00595">
    <property type="entry name" value="PDZ"/>
    <property type="match status" value="2"/>
</dbReference>
<dbReference type="InterPro" id="IPR051844">
    <property type="entry name" value="USH2_Complex_Protein"/>
</dbReference>
<dbReference type="SUPFAM" id="SSF50156">
    <property type="entry name" value="PDZ domain-like"/>
    <property type="match status" value="2"/>
</dbReference>
<name>A0AAV7JMQ6_9METZ</name>
<dbReference type="InterPro" id="IPR036034">
    <property type="entry name" value="PDZ_sf"/>
</dbReference>
<evidence type="ECO:0000256" key="1">
    <source>
        <dbReference type="ARBA" id="ARBA00004316"/>
    </source>
</evidence>
<protein>
    <recommendedName>
        <fullName evidence="4">PDZ domain-containing protein</fullName>
    </recommendedName>
</protein>
<accession>A0AAV7JMQ6</accession>